<dbReference type="NCBIfam" id="NF006550">
    <property type="entry name" value="PRK09047.1"/>
    <property type="match status" value="1"/>
</dbReference>
<keyword evidence="4" id="KW-0804">Transcription</keyword>
<evidence type="ECO:0000256" key="2">
    <source>
        <dbReference type="ARBA" id="ARBA00023015"/>
    </source>
</evidence>
<proteinExistence type="inferred from homology"/>
<dbReference type="InterPro" id="IPR013324">
    <property type="entry name" value="RNA_pol_sigma_r3/r4-like"/>
</dbReference>
<reference evidence="6 7" key="1">
    <citation type="journal article" date="2010" name="J. Bacteriol.">
        <title>Genome sequence of the oligotrophic marine Gammaproteobacterium HTCC2143, isolated from the Oregon Coast.</title>
        <authorList>
            <person name="Oh H.M."/>
            <person name="Kang I."/>
            <person name="Ferriera S."/>
            <person name="Giovannoni S.J."/>
            <person name="Cho J.C."/>
        </authorList>
    </citation>
    <scope>NUCLEOTIDE SEQUENCE [LARGE SCALE GENOMIC DNA]</scope>
    <source>
        <strain evidence="6 7">HTCC2143</strain>
    </source>
</reference>
<evidence type="ECO:0000259" key="5">
    <source>
        <dbReference type="Pfam" id="PF08281"/>
    </source>
</evidence>
<dbReference type="InterPro" id="IPR036388">
    <property type="entry name" value="WH-like_DNA-bd_sf"/>
</dbReference>
<dbReference type="Pfam" id="PF08281">
    <property type="entry name" value="Sigma70_r4_2"/>
    <property type="match status" value="1"/>
</dbReference>
<dbReference type="Proteomes" id="UP000004931">
    <property type="component" value="Unassembled WGS sequence"/>
</dbReference>
<dbReference type="eggNOG" id="COG1595">
    <property type="taxonomic scope" value="Bacteria"/>
</dbReference>
<dbReference type="EMBL" id="AAVT01000003">
    <property type="protein sequence ID" value="EAW31581.1"/>
    <property type="molecule type" value="Genomic_DNA"/>
</dbReference>
<dbReference type="InterPro" id="IPR039425">
    <property type="entry name" value="RNA_pol_sigma-70-like"/>
</dbReference>
<keyword evidence="3" id="KW-0731">Sigma factor</keyword>
<dbReference type="STRING" id="247633.GP2143_08524"/>
<dbReference type="AlphaFoldDB" id="A0YCR2"/>
<dbReference type="NCBIfam" id="TIGR02937">
    <property type="entry name" value="sigma70-ECF"/>
    <property type="match status" value="1"/>
</dbReference>
<dbReference type="InterPro" id="IPR014284">
    <property type="entry name" value="RNA_pol_sigma-70_dom"/>
</dbReference>
<keyword evidence="7" id="KW-1185">Reference proteome</keyword>
<dbReference type="PANTHER" id="PTHR43133">
    <property type="entry name" value="RNA POLYMERASE ECF-TYPE SIGMA FACTO"/>
    <property type="match status" value="1"/>
</dbReference>
<dbReference type="SUPFAM" id="SSF88659">
    <property type="entry name" value="Sigma3 and sigma4 domains of RNA polymerase sigma factors"/>
    <property type="match status" value="1"/>
</dbReference>
<dbReference type="InterPro" id="IPR013249">
    <property type="entry name" value="RNA_pol_sigma70_r4_t2"/>
</dbReference>
<dbReference type="GO" id="GO:0003677">
    <property type="term" value="F:DNA binding"/>
    <property type="evidence" value="ECO:0007669"/>
    <property type="project" value="InterPro"/>
</dbReference>
<dbReference type="GO" id="GO:0006352">
    <property type="term" value="P:DNA-templated transcription initiation"/>
    <property type="evidence" value="ECO:0007669"/>
    <property type="project" value="InterPro"/>
</dbReference>
<evidence type="ECO:0000256" key="3">
    <source>
        <dbReference type="ARBA" id="ARBA00023082"/>
    </source>
</evidence>
<evidence type="ECO:0000256" key="1">
    <source>
        <dbReference type="ARBA" id="ARBA00010641"/>
    </source>
</evidence>
<sequence>MTLNQFLTSVQKRAFITAKLATDNEDDALDIVQDSMFKLAKSYPDKSEQEWPALFQRVLQNAIKDWYRKQKVRKIMWWWQQDKISEEELPIDYSNIPREEPEKSQQTIQTANAINAALRKLPFRQQQAFILRAWWEHSTEETAAIMGCSAGSVKTHYSRASKALANALQEVVL</sequence>
<dbReference type="Gene3D" id="1.10.10.10">
    <property type="entry name" value="Winged helix-like DNA-binding domain superfamily/Winged helix DNA-binding domain"/>
    <property type="match status" value="1"/>
</dbReference>
<feature type="domain" description="RNA polymerase sigma factor 70 region 4 type 2" evidence="5">
    <location>
        <begin position="113"/>
        <end position="164"/>
    </location>
</feature>
<dbReference type="Gene3D" id="1.10.1740.10">
    <property type="match status" value="1"/>
</dbReference>
<evidence type="ECO:0000313" key="6">
    <source>
        <dbReference type="EMBL" id="EAW31581.1"/>
    </source>
</evidence>
<evidence type="ECO:0000313" key="7">
    <source>
        <dbReference type="Proteomes" id="UP000004931"/>
    </source>
</evidence>
<organism evidence="6 7">
    <name type="scientific">marine gamma proteobacterium HTCC2143</name>
    <dbReference type="NCBI Taxonomy" id="247633"/>
    <lineage>
        <taxon>Bacteria</taxon>
        <taxon>Pseudomonadati</taxon>
        <taxon>Pseudomonadota</taxon>
        <taxon>Gammaproteobacteria</taxon>
        <taxon>Cellvibrionales</taxon>
        <taxon>Spongiibacteraceae</taxon>
        <taxon>BD1-7 clade</taxon>
    </lineage>
</organism>
<protein>
    <submittedName>
        <fullName evidence="6">RNA polymerase sigma-70 factor</fullName>
    </submittedName>
</protein>
<dbReference type="GO" id="GO:0016987">
    <property type="term" value="F:sigma factor activity"/>
    <property type="evidence" value="ECO:0007669"/>
    <property type="project" value="UniProtKB-KW"/>
</dbReference>
<accession>A0YCR2</accession>
<gene>
    <name evidence="6" type="ORF">GP2143_08524</name>
</gene>
<dbReference type="InterPro" id="IPR013325">
    <property type="entry name" value="RNA_pol_sigma_r2"/>
</dbReference>
<comment type="similarity">
    <text evidence="1">Belongs to the sigma-70 factor family. ECF subfamily.</text>
</comment>
<keyword evidence="2" id="KW-0805">Transcription regulation</keyword>
<dbReference type="CDD" id="cd06171">
    <property type="entry name" value="Sigma70_r4"/>
    <property type="match status" value="1"/>
</dbReference>
<dbReference type="SUPFAM" id="SSF88946">
    <property type="entry name" value="Sigma2 domain of RNA polymerase sigma factors"/>
    <property type="match status" value="1"/>
</dbReference>
<evidence type="ECO:0000256" key="4">
    <source>
        <dbReference type="ARBA" id="ARBA00023163"/>
    </source>
</evidence>
<dbReference type="PANTHER" id="PTHR43133:SF64">
    <property type="entry name" value="ECF SIGMA FACTOR"/>
    <property type="match status" value="1"/>
</dbReference>
<name>A0YCR2_9GAMM</name>
<comment type="caution">
    <text evidence="6">The sequence shown here is derived from an EMBL/GenBank/DDBJ whole genome shotgun (WGS) entry which is preliminary data.</text>
</comment>
<dbReference type="OrthoDB" id="9783733at2"/>